<reference evidence="1 2" key="1">
    <citation type="submission" date="2018-08" db="EMBL/GenBank/DDBJ databases">
        <title>A genome reference for cultivated species of the human gut microbiota.</title>
        <authorList>
            <person name="Zou Y."/>
            <person name="Xue W."/>
            <person name="Luo G."/>
        </authorList>
    </citation>
    <scope>NUCLEOTIDE SEQUENCE [LARGE SCALE GENOMIC DNA]</scope>
    <source>
        <strain evidence="1 2">AF48-16</strain>
    </source>
</reference>
<dbReference type="Pfam" id="PF22752">
    <property type="entry name" value="DUF488-N3i"/>
    <property type="match status" value="1"/>
</dbReference>
<name>A0A415ETA4_ENTCA</name>
<dbReference type="PANTHER" id="PTHR36849">
    <property type="entry name" value="CYTOPLASMIC PROTEIN-RELATED"/>
    <property type="match status" value="1"/>
</dbReference>
<evidence type="ECO:0000313" key="1">
    <source>
        <dbReference type="EMBL" id="RHK06530.1"/>
    </source>
</evidence>
<organism evidence="1 2">
    <name type="scientific">Enterococcus casseliflavus</name>
    <name type="common">Enterococcus flavescens</name>
    <dbReference type="NCBI Taxonomy" id="37734"/>
    <lineage>
        <taxon>Bacteria</taxon>
        <taxon>Bacillati</taxon>
        <taxon>Bacillota</taxon>
        <taxon>Bacilli</taxon>
        <taxon>Lactobacillales</taxon>
        <taxon>Enterococcaceae</taxon>
        <taxon>Enterococcus</taxon>
    </lineage>
</organism>
<dbReference type="InterPro" id="IPR052552">
    <property type="entry name" value="YeaO-like"/>
</dbReference>
<comment type="caution">
    <text evidence="1">The sequence shown here is derived from an EMBL/GenBank/DDBJ whole genome shotgun (WGS) entry which is preliminary data.</text>
</comment>
<dbReference type="AlphaFoldDB" id="A0A415ETA4"/>
<gene>
    <name evidence="1" type="ORF">DW084_08200</name>
</gene>
<accession>A0A415ETA4</accession>
<dbReference type="EMBL" id="QRMZ01000009">
    <property type="protein sequence ID" value="RHK06530.1"/>
    <property type="molecule type" value="Genomic_DNA"/>
</dbReference>
<protein>
    <submittedName>
        <fullName evidence="1">DUF488 domain-containing protein</fullName>
    </submittedName>
</protein>
<proteinExistence type="predicted"/>
<dbReference type="Proteomes" id="UP000286288">
    <property type="component" value="Unassembled WGS sequence"/>
</dbReference>
<evidence type="ECO:0000313" key="2">
    <source>
        <dbReference type="Proteomes" id="UP000286288"/>
    </source>
</evidence>
<sequence>MIKRKRIYEAAKTTDGYRVLVDRIWPRGMKKETAQIDLWLKAVAPSTELRKWFGHDPERFDAFKDRYLQELEKAPAKVALAQLNALVAEQETVTLLYGAKNEEQNQAVILQDLLEKEE</sequence>
<dbReference type="PANTHER" id="PTHR36849:SF1">
    <property type="entry name" value="CYTOPLASMIC PROTEIN"/>
    <property type="match status" value="1"/>
</dbReference>